<evidence type="ECO:0000313" key="3">
    <source>
        <dbReference type="Proteomes" id="UP000655759"/>
    </source>
</evidence>
<reference evidence="2" key="1">
    <citation type="submission" date="2021-02" db="EMBL/GenBank/DDBJ databases">
        <authorList>
            <person name="Han P."/>
        </authorList>
    </citation>
    <scope>NUCLEOTIDE SEQUENCE</scope>
    <source>
        <strain evidence="2">Candidatus Nitrosotenuis uzonensis 5A</strain>
    </source>
</reference>
<keyword evidence="1" id="KW-1133">Transmembrane helix</keyword>
<protein>
    <submittedName>
        <fullName evidence="2">Uncharacterized protein</fullName>
    </submittedName>
</protein>
<gene>
    <name evidence="2" type="ORF">NUZ5A_20548</name>
</gene>
<keyword evidence="1" id="KW-0812">Transmembrane</keyword>
<accession>A0A812EV92</accession>
<feature type="transmembrane region" description="Helical" evidence="1">
    <location>
        <begin position="36"/>
        <end position="56"/>
    </location>
</feature>
<dbReference type="EMBL" id="CAJNAQ010000002">
    <property type="protein sequence ID" value="CAE6489012.1"/>
    <property type="molecule type" value="Genomic_DNA"/>
</dbReference>
<keyword evidence="1" id="KW-0472">Membrane</keyword>
<evidence type="ECO:0000313" key="2">
    <source>
        <dbReference type="EMBL" id="CAE6489012.1"/>
    </source>
</evidence>
<dbReference type="AlphaFoldDB" id="A0A812EV92"/>
<evidence type="ECO:0000256" key="1">
    <source>
        <dbReference type="SAM" id="Phobius"/>
    </source>
</evidence>
<name>A0A812EV92_9ARCH</name>
<organism evidence="2 3">
    <name type="scientific">Candidatus Nitrosotenuis uzonensis</name>
    <dbReference type="NCBI Taxonomy" id="1407055"/>
    <lineage>
        <taxon>Archaea</taxon>
        <taxon>Nitrososphaerota</taxon>
        <taxon>Candidatus Nitrosotenuis</taxon>
    </lineage>
</organism>
<comment type="caution">
    <text evidence="2">The sequence shown here is derived from an EMBL/GenBank/DDBJ whole genome shotgun (WGS) entry which is preliminary data.</text>
</comment>
<sequence>MVMIFILFILFVGSVITISVFGIYLQKKAKQSRLQLIVLSMVPIGLLAISLISIILTM</sequence>
<proteinExistence type="predicted"/>
<feature type="transmembrane region" description="Helical" evidence="1">
    <location>
        <begin position="6"/>
        <end position="24"/>
    </location>
</feature>
<dbReference type="Proteomes" id="UP000655759">
    <property type="component" value="Unassembled WGS sequence"/>
</dbReference>